<keyword evidence="2" id="KW-0521">NADP</keyword>
<dbReference type="SUPFAM" id="SSF51735">
    <property type="entry name" value="NAD(P)-binding Rossmann-fold domains"/>
    <property type="match status" value="1"/>
</dbReference>
<dbReference type="Proteomes" id="UP000192042">
    <property type="component" value="Chromosome I"/>
</dbReference>
<dbReference type="PANTHER" id="PTHR42748">
    <property type="entry name" value="NITROGEN METABOLITE REPRESSION PROTEIN NMRA FAMILY MEMBER"/>
    <property type="match status" value="1"/>
</dbReference>
<evidence type="ECO:0000256" key="2">
    <source>
        <dbReference type="ARBA" id="ARBA00022857"/>
    </source>
</evidence>
<organism evidence="4 5">
    <name type="scientific">Nitrospira japonica</name>
    <dbReference type="NCBI Taxonomy" id="1325564"/>
    <lineage>
        <taxon>Bacteria</taxon>
        <taxon>Pseudomonadati</taxon>
        <taxon>Nitrospirota</taxon>
        <taxon>Nitrospiria</taxon>
        <taxon>Nitrospirales</taxon>
        <taxon>Nitrospiraceae</taxon>
        <taxon>Nitrospira</taxon>
    </lineage>
</organism>
<dbReference type="Pfam" id="PF05368">
    <property type="entry name" value="NmrA"/>
    <property type="match status" value="1"/>
</dbReference>
<sequence length="316" mass="34343">MAEKKIIAVVGATGAQGGGLVHAIANDPASDLKVRALTRSTQGDKAKALAEMGVDVVQADLDDLESLKRAFAGAYGVFGVTNFWEHLSPERELKQAASQAEAAKVAGVRHVIWSTLEDTRRWVPLSDSRMPTLMGKYKVPHFDAKGEADREFSSRGVPTTFLLTSFYWDNLIFLGMGPKKGPDGVLQFSLPMGNAKLPGIAAEDIGKCALGIFKKGEEYIGKTVAVAGELLSGPEMARAMTETFKQPVRYQDMTPEAYRALGFPGADDLGNMFQFKRDFNEAFCGPRNPSVARALNPALQSFATWLSRNKSRIPLQ</sequence>
<feature type="domain" description="NmrA-like" evidence="3">
    <location>
        <begin position="3"/>
        <end position="300"/>
    </location>
</feature>
<dbReference type="InterPro" id="IPR036291">
    <property type="entry name" value="NAD(P)-bd_dom_sf"/>
</dbReference>
<name>A0A1W1I2J4_9BACT</name>
<gene>
    <name evidence="4" type="ORF">NSJP_1045</name>
</gene>
<dbReference type="OrthoDB" id="9798669at2"/>
<proteinExistence type="inferred from homology"/>
<dbReference type="AlphaFoldDB" id="A0A1W1I2J4"/>
<evidence type="ECO:0000313" key="4">
    <source>
        <dbReference type="EMBL" id="SLM47217.1"/>
    </source>
</evidence>
<keyword evidence="5" id="KW-1185">Reference proteome</keyword>
<dbReference type="Gene3D" id="3.90.25.10">
    <property type="entry name" value="UDP-galactose 4-epimerase, domain 1"/>
    <property type="match status" value="1"/>
</dbReference>
<dbReference type="RefSeq" id="WP_080885789.1">
    <property type="nucleotide sequence ID" value="NZ_LT828648.1"/>
</dbReference>
<comment type="similarity">
    <text evidence="1">Belongs to the NmrA-type oxidoreductase family.</text>
</comment>
<dbReference type="STRING" id="1325564.NSJP_1045"/>
<dbReference type="KEGG" id="nja:NSJP_1045"/>
<dbReference type="Gene3D" id="3.40.50.720">
    <property type="entry name" value="NAD(P)-binding Rossmann-like Domain"/>
    <property type="match status" value="1"/>
</dbReference>
<protein>
    <submittedName>
        <fullName evidence="4">Putative Oxidoreductase, NmrA-like</fullName>
    </submittedName>
</protein>
<dbReference type="CDD" id="cd05251">
    <property type="entry name" value="NmrA_like_SDR_a"/>
    <property type="match status" value="1"/>
</dbReference>
<dbReference type="InterPro" id="IPR008030">
    <property type="entry name" value="NmrA-like"/>
</dbReference>
<dbReference type="InterPro" id="IPR051164">
    <property type="entry name" value="NmrA-like_oxidored"/>
</dbReference>
<accession>A0A1W1I2J4</accession>
<evidence type="ECO:0000259" key="3">
    <source>
        <dbReference type="Pfam" id="PF05368"/>
    </source>
</evidence>
<dbReference type="EMBL" id="LT828648">
    <property type="protein sequence ID" value="SLM47217.1"/>
    <property type="molecule type" value="Genomic_DNA"/>
</dbReference>
<evidence type="ECO:0000256" key="1">
    <source>
        <dbReference type="ARBA" id="ARBA00006328"/>
    </source>
</evidence>
<reference evidence="4 5" key="1">
    <citation type="submission" date="2017-03" db="EMBL/GenBank/DDBJ databases">
        <authorList>
            <person name="Afonso C.L."/>
            <person name="Miller P.J."/>
            <person name="Scott M.A."/>
            <person name="Spackman E."/>
            <person name="Goraichik I."/>
            <person name="Dimitrov K.M."/>
            <person name="Suarez D.L."/>
            <person name="Swayne D.E."/>
        </authorList>
    </citation>
    <scope>NUCLEOTIDE SEQUENCE [LARGE SCALE GENOMIC DNA]</scope>
    <source>
        <strain evidence="4">Genome sequencing of Nitrospira japonica strain NJ11</strain>
    </source>
</reference>
<evidence type="ECO:0000313" key="5">
    <source>
        <dbReference type="Proteomes" id="UP000192042"/>
    </source>
</evidence>
<dbReference type="PANTHER" id="PTHR42748:SF7">
    <property type="entry name" value="NMRA LIKE REDOX SENSOR 1-RELATED"/>
    <property type="match status" value="1"/>
</dbReference>